<dbReference type="Pfam" id="PF13561">
    <property type="entry name" value="adh_short_C2"/>
    <property type="match status" value="1"/>
</dbReference>
<dbReference type="EMBL" id="LAQU01000086">
    <property type="protein sequence ID" value="KKB61023.1"/>
    <property type="molecule type" value="Genomic_DNA"/>
</dbReference>
<dbReference type="RefSeq" id="WP_024906063.1">
    <property type="nucleotide sequence ID" value="NZ_CADFGU010000021.1"/>
</dbReference>
<dbReference type="PATRIC" id="fig|28092.6.peg.6045"/>
<dbReference type="InterPro" id="IPR050259">
    <property type="entry name" value="SDR"/>
</dbReference>
<evidence type="ECO:0000313" key="2">
    <source>
        <dbReference type="EMBL" id="KKB61023.1"/>
    </source>
</evidence>
<keyword evidence="3" id="KW-1185">Reference proteome</keyword>
<dbReference type="SUPFAM" id="SSF51735">
    <property type="entry name" value="NAD(P)-binding Rossmann-fold domains"/>
    <property type="match status" value="1"/>
</dbReference>
<evidence type="ECO:0000256" key="1">
    <source>
        <dbReference type="ARBA" id="ARBA00006484"/>
    </source>
</evidence>
<dbReference type="PRINTS" id="PR00080">
    <property type="entry name" value="SDRFAMILY"/>
</dbReference>
<dbReference type="AlphaFoldDB" id="A0A0F5JTB5"/>
<dbReference type="Proteomes" id="UP000033618">
    <property type="component" value="Unassembled WGS sequence"/>
</dbReference>
<evidence type="ECO:0000313" key="3">
    <source>
        <dbReference type="Proteomes" id="UP000033618"/>
    </source>
</evidence>
<sequence>MQLDLQGKRCLVTGSSSGIGRSVALELAKEGAEVIVHGRDAARTRKTAMEIRSAGGTAFEVLGDLMNEAQAQAIADDVLALGGVDILVNNAGGRHEGWSQLGWLGNKGANWIETYKQNVVSTVTLINALAPTMAERGWGRIIQIASAIALHQPPNFPDYQAAKAAEINLSRSLSRSMAGSGVTSNAISAGIIHTPGSDAELVNIARGAGFGEEWSAHERELALNIFRQSTGRVGRPEDIAAAVCFLSSPRADFITGINMIVDGGI</sequence>
<comment type="caution">
    <text evidence="2">The sequence shown here is derived from an EMBL/GenBank/DDBJ whole genome shotgun (WGS) entry which is preliminary data.</text>
</comment>
<dbReference type="InterPro" id="IPR036291">
    <property type="entry name" value="NAD(P)-bd_dom_sf"/>
</dbReference>
<comment type="similarity">
    <text evidence="1">Belongs to the short-chain dehydrogenases/reductases (SDR) family.</text>
</comment>
<reference evidence="2 3" key="1">
    <citation type="submission" date="2015-03" db="EMBL/GenBank/DDBJ databases">
        <title>Draft Genome Sequence of Burkholderia andropogonis type strain ICMP2807, isolated from Sorghum bicolor.</title>
        <authorList>
            <person name="Lopes-Santos L."/>
            <person name="Castro D.B."/>
            <person name="Ottoboni L.M."/>
            <person name="Park D."/>
            <person name="Weirc B.S."/>
            <person name="Destefano S.A."/>
        </authorList>
    </citation>
    <scope>NUCLEOTIDE SEQUENCE [LARGE SCALE GENOMIC DNA]</scope>
    <source>
        <strain evidence="2 3">ICMP2807</strain>
    </source>
</reference>
<dbReference type="InterPro" id="IPR002347">
    <property type="entry name" value="SDR_fam"/>
</dbReference>
<accession>A0A0F5JTB5</accession>
<dbReference type="Gene3D" id="3.40.50.720">
    <property type="entry name" value="NAD(P)-binding Rossmann-like Domain"/>
    <property type="match status" value="1"/>
</dbReference>
<proteinExistence type="inferred from homology"/>
<dbReference type="FunFam" id="3.40.50.720:FF:000084">
    <property type="entry name" value="Short-chain dehydrogenase reductase"/>
    <property type="match status" value="1"/>
</dbReference>
<gene>
    <name evidence="2" type="ORF">WM40_25650</name>
</gene>
<dbReference type="PANTHER" id="PTHR42879">
    <property type="entry name" value="3-OXOACYL-(ACYL-CARRIER-PROTEIN) REDUCTASE"/>
    <property type="match status" value="1"/>
</dbReference>
<protein>
    <submittedName>
        <fullName evidence="2">Short-chain dehydrogenase</fullName>
    </submittedName>
</protein>
<dbReference type="STRING" id="28092.WM40_25650"/>
<dbReference type="OrthoDB" id="9803333at2"/>
<name>A0A0F5JTB5_9BURK</name>
<dbReference type="PRINTS" id="PR00081">
    <property type="entry name" value="GDHRDH"/>
</dbReference>
<organism evidence="2 3">
    <name type="scientific">Robbsia andropogonis</name>
    <dbReference type="NCBI Taxonomy" id="28092"/>
    <lineage>
        <taxon>Bacteria</taxon>
        <taxon>Pseudomonadati</taxon>
        <taxon>Pseudomonadota</taxon>
        <taxon>Betaproteobacteria</taxon>
        <taxon>Burkholderiales</taxon>
        <taxon>Burkholderiaceae</taxon>
        <taxon>Robbsia</taxon>
    </lineage>
</organism>
<dbReference type="PANTHER" id="PTHR42879:SF6">
    <property type="entry name" value="NADPH-DEPENDENT REDUCTASE BACG"/>
    <property type="match status" value="1"/>
</dbReference>